<dbReference type="RefSeq" id="XP_069203416.1">
    <property type="nucleotide sequence ID" value="XM_069347570.1"/>
</dbReference>
<dbReference type="EMBL" id="JBFMKM010000003">
    <property type="protein sequence ID" value="KAL1310567.1"/>
    <property type="molecule type" value="Genomic_DNA"/>
</dbReference>
<dbReference type="GeneID" id="95974549"/>
<reference evidence="3 4" key="1">
    <citation type="submission" date="2024-07" db="EMBL/GenBank/DDBJ databases">
        <title>Draft sequence of the Neodothiora populina.</title>
        <authorList>
            <person name="Drown D.D."/>
            <person name="Schuette U.S."/>
            <person name="Buechlein A.B."/>
            <person name="Rusch D.R."/>
            <person name="Winton L.W."/>
            <person name="Adams G.A."/>
        </authorList>
    </citation>
    <scope>NUCLEOTIDE SEQUENCE [LARGE SCALE GENOMIC DNA]</scope>
    <source>
        <strain evidence="3 4">CPC 39397</strain>
    </source>
</reference>
<dbReference type="InterPro" id="IPR039848">
    <property type="entry name" value="Ribosomal_mS35_mt"/>
</dbReference>
<comment type="caution">
    <text evidence="3">The sequence shown here is derived from an EMBL/GenBank/DDBJ whole genome shotgun (WGS) entry which is preliminary data.</text>
</comment>
<evidence type="ECO:0000313" key="4">
    <source>
        <dbReference type="Proteomes" id="UP001562354"/>
    </source>
</evidence>
<organism evidence="3 4">
    <name type="scientific">Neodothiora populina</name>
    <dbReference type="NCBI Taxonomy" id="2781224"/>
    <lineage>
        <taxon>Eukaryota</taxon>
        <taxon>Fungi</taxon>
        <taxon>Dikarya</taxon>
        <taxon>Ascomycota</taxon>
        <taxon>Pezizomycotina</taxon>
        <taxon>Dothideomycetes</taxon>
        <taxon>Dothideomycetidae</taxon>
        <taxon>Dothideales</taxon>
        <taxon>Dothioraceae</taxon>
        <taxon>Neodothiora</taxon>
    </lineage>
</organism>
<evidence type="ECO:0000256" key="1">
    <source>
        <dbReference type="SAM" id="MobiDB-lite"/>
    </source>
</evidence>
<dbReference type="InterPro" id="IPR019349">
    <property type="entry name" value="Ribosomal_mS35_mit"/>
</dbReference>
<dbReference type="PANTHER" id="PTHR13490">
    <property type="entry name" value="MITOCHONDRIAL 28S RIBOSOMAL PROTEIN S28"/>
    <property type="match status" value="1"/>
</dbReference>
<accession>A0ABR3PMB6</accession>
<evidence type="ECO:0000313" key="3">
    <source>
        <dbReference type="EMBL" id="KAL1310567.1"/>
    </source>
</evidence>
<dbReference type="Proteomes" id="UP001562354">
    <property type="component" value="Unassembled WGS sequence"/>
</dbReference>
<feature type="region of interest" description="Disordered" evidence="1">
    <location>
        <begin position="374"/>
        <end position="393"/>
    </location>
</feature>
<dbReference type="Pfam" id="PF10213">
    <property type="entry name" value="MRP-S28"/>
    <property type="match status" value="1"/>
</dbReference>
<sequence>MATAARQVCRQARQHLSSHRTQWLSLRQTATATKRCLSTSPMTRNAEDKQTESGGDGEDGNAPHFNSHFWRRLNRADRLKYQTSSPEVRKDMERVGKIMREELGPGSRTHREMDESIRNALHEIEESFPDPLEEREYRSDGFFNMGEKEDIGPDDDFKGDDISSTAHGELEQTREIREYARNAAWEMPLLAHLAKAFEKPTAATPLRFRYTTYLGEQHPAARKVVVEFDPKDLSLSGPQVDKLIKLLGPRYNPDTGIAKMSAEEFETQAQNKRYLGDTIKSLITEAKDPKETFADLPFDFRHHKPKPKLQFPDEWLLTVERKKELEDKRAARAALEAKQAETVAGLIDGIQAIEFSRNINAAKVEAPVMASVKAPLPSGKMGKKEMGQKAARR</sequence>
<keyword evidence="4" id="KW-1185">Reference proteome</keyword>
<feature type="region of interest" description="Disordered" evidence="1">
    <location>
        <begin position="34"/>
        <end position="66"/>
    </location>
</feature>
<name>A0ABR3PMB6_9PEZI</name>
<dbReference type="PANTHER" id="PTHR13490:SF0">
    <property type="entry name" value="SMALL RIBOSOMAL SUBUNIT PROTEIN MS35"/>
    <property type="match status" value="1"/>
</dbReference>
<gene>
    <name evidence="3" type="ORF">AAFC00_000846</name>
</gene>
<feature type="compositionally biased region" description="Polar residues" evidence="1">
    <location>
        <begin position="34"/>
        <end position="43"/>
    </location>
</feature>
<feature type="domain" description="Small ribosomal subunit protein mS35 mitochondrial conserved" evidence="2">
    <location>
        <begin position="197"/>
        <end position="315"/>
    </location>
</feature>
<evidence type="ECO:0000259" key="2">
    <source>
        <dbReference type="Pfam" id="PF10213"/>
    </source>
</evidence>
<proteinExistence type="predicted"/>
<protein>
    <recommendedName>
        <fullName evidence="2">Small ribosomal subunit protein mS35 mitochondrial conserved domain-containing protein</fullName>
    </recommendedName>
</protein>